<evidence type="ECO:0000313" key="2">
    <source>
        <dbReference type="EMBL" id="CAF3715599.1"/>
    </source>
</evidence>
<dbReference type="Proteomes" id="UP000663844">
    <property type="component" value="Unassembled WGS sequence"/>
</dbReference>
<evidence type="ECO:0000313" key="1">
    <source>
        <dbReference type="EMBL" id="CAF0728480.1"/>
    </source>
</evidence>
<name>A0A813MYZ3_9BILA</name>
<organism evidence="1 3">
    <name type="scientific">Adineta steineri</name>
    <dbReference type="NCBI Taxonomy" id="433720"/>
    <lineage>
        <taxon>Eukaryota</taxon>
        <taxon>Metazoa</taxon>
        <taxon>Spiralia</taxon>
        <taxon>Gnathifera</taxon>
        <taxon>Rotifera</taxon>
        <taxon>Eurotatoria</taxon>
        <taxon>Bdelloidea</taxon>
        <taxon>Adinetida</taxon>
        <taxon>Adinetidae</taxon>
        <taxon>Adineta</taxon>
    </lineage>
</organism>
<dbReference type="EMBL" id="CAJOAZ010000802">
    <property type="protein sequence ID" value="CAF3715599.1"/>
    <property type="molecule type" value="Genomic_DNA"/>
</dbReference>
<evidence type="ECO:0000313" key="3">
    <source>
        <dbReference type="Proteomes" id="UP000663845"/>
    </source>
</evidence>
<sequence length="183" mass="20848">MTPDLNVEAWRCTMLTPQISQVVLADNNHFMNYLNRICSFMLNSCLNSIDIDQSFIDKVSCNSIHRFISYDQCQSLPILKIHSTSECSSSLFNLRAQSNEDCEINSNYLCFILRKRNVTIVNDINYQQQLQIIYLLKSNQEIVLFGVSSDDPRVILPDIILTAPKHETNGPKHESTNPGMSSV</sequence>
<comment type="caution">
    <text evidence="1">The sequence shown here is derived from an EMBL/GenBank/DDBJ whole genome shotgun (WGS) entry which is preliminary data.</text>
</comment>
<gene>
    <name evidence="1" type="ORF">JYZ213_LOCUS993</name>
    <name evidence="2" type="ORF">OXD698_LOCUS13274</name>
</gene>
<dbReference type="AlphaFoldDB" id="A0A813MYZ3"/>
<dbReference type="EMBL" id="CAJNOG010000004">
    <property type="protein sequence ID" value="CAF0728480.1"/>
    <property type="molecule type" value="Genomic_DNA"/>
</dbReference>
<protein>
    <submittedName>
        <fullName evidence="1">Uncharacterized protein</fullName>
    </submittedName>
</protein>
<accession>A0A813MYZ3</accession>
<dbReference type="Proteomes" id="UP000663845">
    <property type="component" value="Unassembled WGS sequence"/>
</dbReference>
<proteinExistence type="predicted"/>
<reference evidence="1" key="1">
    <citation type="submission" date="2021-02" db="EMBL/GenBank/DDBJ databases">
        <authorList>
            <person name="Nowell W R."/>
        </authorList>
    </citation>
    <scope>NUCLEOTIDE SEQUENCE</scope>
</reference>